<dbReference type="InParanoid" id="I7LUF6"/>
<dbReference type="STRING" id="312017.I7LUF6"/>
<gene>
    <name evidence="1" type="ORF">TTHERM_00295690</name>
</gene>
<dbReference type="EMBL" id="GG662740">
    <property type="protein sequence ID" value="EAR92956.2"/>
    <property type="molecule type" value="Genomic_DNA"/>
</dbReference>
<proteinExistence type="predicted"/>
<accession>I7LUF6</accession>
<name>I7LUF6_TETTS</name>
<dbReference type="SUPFAM" id="SSF57845">
    <property type="entry name" value="B-box zinc-binding domain"/>
    <property type="match status" value="1"/>
</dbReference>
<dbReference type="KEGG" id="tet:TTHERM_00295690"/>
<reference evidence="2" key="1">
    <citation type="journal article" date="2006" name="PLoS Biol.">
        <title>Macronuclear genome sequence of the ciliate Tetrahymena thermophila, a model eukaryote.</title>
        <authorList>
            <person name="Eisen J.A."/>
            <person name="Coyne R.S."/>
            <person name="Wu M."/>
            <person name="Wu D."/>
            <person name="Thiagarajan M."/>
            <person name="Wortman J.R."/>
            <person name="Badger J.H."/>
            <person name="Ren Q."/>
            <person name="Amedeo P."/>
            <person name="Jones K.M."/>
            <person name="Tallon L.J."/>
            <person name="Delcher A.L."/>
            <person name="Salzberg S.L."/>
            <person name="Silva J.C."/>
            <person name="Haas B.J."/>
            <person name="Majoros W.H."/>
            <person name="Farzad M."/>
            <person name="Carlton J.M."/>
            <person name="Smith R.K. Jr."/>
            <person name="Garg J."/>
            <person name="Pearlman R.E."/>
            <person name="Karrer K.M."/>
            <person name="Sun L."/>
            <person name="Manning G."/>
            <person name="Elde N.C."/>
            <person name="Turkewitz A.P."/>
            <person name="Asai D.J."/>
            <person name="Wilkes D.E."/>
            <person name="Wang Y."/>
            <person name="Cai H."/>
            <person name="Collins K."/>
            <person name="Stewart B.A."/>
            <person name="Lee S.R."/>
            <person name="Wilamowska K."/>
            <person name="Weinberg Z."/>
            <person name="Ruzzo W.L."/>
            <person name="Wloga D."/>
            <person name="Gaertig J."/>
            <person name="Frankel J."/>
            <person name="Tsao C.-C."/>
            <person name="Gorovsky M.A."/>
            <person name="Keeling P.J."/>
            <person name="Waller R.F."/>
            <person name="Patron N.J."/>
            <person name="Cherry J.M."/>
            <person name="Stover N.A."/>
            <person name="Krieger C.J."/>
            <person name="del Toro C."/>
            <person name="Ryder H.F."/>
            <person name="Williamson S.C."/>
            <person name="Barbeau R.A."/>
            <person name="Hamilton E.P."/>
            <person name="Orias E."/>
        </authorList>
    </citation>
    <scope>NUCLEOTIDE SEQUENCE [LARGE SCALE GENOMIC DNA]</scope>
    <source>
        <strain evidence="2">SB210</strain>
    </source>
</reference>
<evidence type="ECO:0000313" key="2">
    <source>
        <dbReference type="Proteomes" id="UP000009168"/>
    </source>
</evidence>
<dbReference type="CDD" id="cd19756">
    <property type="entry name" value="Bbox2"/>
    <property type="match status" value="1"/>
</dbReference>
<organism evidence="1 2">
    <name type="scientific">Tetrahymena thermophila (strain SB210)</name>
    <dbReference type="NCBI Taxonomy" id="312017"/>
    <lineage>
        <taxon>Eukaryota</taxon>
        <taxon>Sar</taxon>
        <taxon>Alveolata</taxon>
        <taxon>Ciliophora</taxon>
        <taxon>Intramacronucleata</taxon>
        <taxon>Oligohymenophorea</taxon>
        <taxon>Hymenostomatida</taxon>
        <taxon>Tetrahymenina</taxon>
        <taxon>Tetrahymenidae</taxon>
        <taxon>Tetrahymena</taxon>
    </lineage>
</organism>
<keyword evidence="2" id="KW-1185">Reference proteome</keyword>
<protein>
    <recommendedName>
        <fullName evidence="3">B-box zinc finger protein</fullName>
    </recommendedName>
</protein>
<dbReference type="GeneID" id="7834566"/>
<dbReference type="OrthoDB" id="6500128at2759"/>
<evidence type="ECO:0008006" key="3">
    <source>
        <dbReference type="Google" id="ProtNLM"/>
    </source>
</evidence>
<sequence>MIEQFCIYHKQKPITNFCRTPTCSMPLCSECINDHYQFHFNSKDQPQIETISQTYQDVLKTVRQLYSTFGQNYQKLKEFYEYRANSKTLSQQLGEFKQKIQTVINDFFNCLQEEVEIIQKNETNHLEQQLMIVEQFLKEKNNELDNIARKIDGHKGIKYMIQILTSNFVQTSYKDSEKCNQFIYSLQNQETKLLSNDNKIYDLNIQLAQLAQIQNKHFYLNYNNQAFLSDEKKDIHPLGRFQDMKGPYQYSQNLSAPSDQSFIARIQQRKDIPFSIKTGTPLSQSSLSYHSFPENQQLNDTQNKTQNNSQYLQQLNLSMNEQLKNSIQTKNQTQPQQVELDKDLSEKLYQNELQNLYKQYKNQEIEKYEQFQQQIKGNNYPQEAIKQVNNQPPQYAQLYQNNIIQDINPQQNKGYLLFPSNQQTDEIGKQSGAQYTFQNNSTKFHHY</sequence>
<dbReference type="eggNOG" id="ENOG502STVC">
    <property type="taxonomic scope" value="Eukaryota"/>
</dbReference>
<dbReference type="AlphaFoldDB" id="I7LUF6"/>
<evidence type="ECO:0000313" key="1">
    <source>
        <dbReference type="EMBL" id="EAR92956.2"/>
    </source>
</evidence>
<dbReference type="RefSeq" id="XP_001013201.2">
    <property type="nucleotide sequence ID" value="XM_001013201.2"/>
</dbReference>
<dbReference type="Proteomes" id="UP000009168">
    <property type="component" value="Unassembled WGS sequence"/>
</dbReference>